<organism evidence="1 2">
    <name type="scientific">Sclerotinia sclerotiorum (strain ATCC 18683 / 1980 / Ss-1)</name>
    <name type="common">White mold</name>
    <name type="synonym">Whetzelinia sclerotiorum</name>
    <dbReference type="NCBI Taxonomy" id="665079"/>
    <lineage>
        <taxon>Eukaryota</taxon>
        <taxon>Fungi</taxon>
        <taxon>Dikarya</taxon>
        <taxon>Ascomycota</taxon>
        <taxon>Pezizomycotina</taxon>
        <taxon>Leotiomycetes</taxon>
        <taxon>Helotiales</taxon>
        <taxon>Sclerotiniaceae</taxon>
        <taxon>Sclerotinia</taxon>
    </lineage>
</organism>
<name>A7ED60_SCLS1</name>
<accession>A7ED60</accession>
<dbReference type="AlphaFoldDB" id="A7ED60"/>
<keyword evidence="2" id="KW-1185">Reference proteome</keyword>
<dbReference type="KEGG" id="ssl:SS1G_03250"/>
<dbReference type="Proteomes" id="UP000001312">
    <property type="component" value="Unassembled WGS sequence"/>
</dbReference>
<gene>
    <name evidence="1" type="ORF">SS1G_03250</name>
</gene>
<dbReference type="EMBL" id="CH476624">
    <property type="protein sequence ID" value="EDO00776.1"/>
    <property type="molecule type" value="Genomic_DNA"/>
</dbReference>
<sequence>MPREIGSILSSFGPKSFRPIRSRLSTFHVSIYVFGKGENVLSSKLPTMVISYISKYPRHISENIEIFEVSELLGDPVSEI</sequence>
<reference evidence="2" key="1">
    <citation type="journal article" date="2011" name="PLoS Genet.">
        <title>Genomic analysis of the necrotrophic fungal pathogens Sclerotinia sclerotiorum and Botrytis cinerea.</title>
        <authorList>
            <person name="Amselem J."/>
            <person name="Cuomo C.A."/>
            <person name="van Kan J.A."/>
            <person name="Viaud M."/>
            <person name="Benito E.P."/>
            <person name="Couloux A."/>
            <person name="Coutinho P.M."/>
            <person name="de Vries R.P."/>
            <person name="Dyer P.S."/>
            <person name="Fillinger S."/>
            <person name="Fournier E."/>
            <person name="Gout L."/>
            <person name="Hahn M."/>
            <person name="Kohn L."/>
            <person name="Lapalu N."/>
            <person name="Plummer K.M."/>
            <person name="Pradier J.M."/>
            <person name="Quevillon E."/>
            <person name="Sharon A."/>
            <person name="Simon A."/>
            <person name="ten Have A."/>
            <person name="Tudzynski B."/>
            <person name="Tudzynski P."/>
            <person name="Wincker P."/>
            <person name="Andrew M."/>
            <person name="Anthouard V."/>
            <person name="Beever R.E."/>
            <person name="Beffa R."/>
            <person name="Benoit I."/>
            <person name="Bouzid O."/>
            <person name="Brault B."/>
            <person name="Chen Z."/>
            <person name="Choquer M."/>
            <person name="Collemare J."/>
            <person name="Cotton P."/>
            <person name="Danchin E.G."/>
            <person name="Da Silva C."/>
            <person name="Gautier A."/>
            <person name="Giraud C."/>
            <person name="Giraud T."/>
            <person name="Gonzalez C."/>
            <person name="Grossetete S."/>
            <person name="Guldener U."/>
            <person name="Henrissat B."/>
            <person name="Howlett B.J."/>
            <person name="Kodira C."/>
            <person name="Kretschmer M."/>
            <person name="Lappartient A."/>
            <person name="Leroch M."/>
            <person name="Levis C."/>
            <person name="Mauceli E."/>
            <person name="Neuveglise C."/>
            <person name="Oeser B."/>
            <person name="Pearson M."/>
            <person name="Poulain J."/>
            <person name="Poussereau N."/>
            <person name="Quesneville H."/>
            <person name="Rascle C."/>
            <person name="Schumacher J."/>
            <person name="Segurens B."/>
            <person name="Sexton A."/>
            <person name="Silva E."/>
            <person name="Sirven C."/>
            <person name="Soanes D.M."/>
            <person name="Talbot N.J."/>
            <person name="Templeton M."/>
            <person name="Yandava C."/>
            <person name="Yarden O."/>
            <person name="Zeng Q."/>
            <person name="Rollins J.A."/>
            <person name="Lebrun M.H."/>
            <person name="Dickman M."/>
        </authorList>
    </citation>
    <scope>NUCLEOTIDE SEQUENCE [LARGE SCALE GENOMIC DNA]</scope>
    <source>
        <strain evidence="2">ATCC 18683 / 1980 / Ss-1</strain>
    </source>
</reference>
<dbReference type="RefSeq" id="XP_001595161.1">
    <property type="nucleotide sequence ID" value="XM_001595111.1"/>
</dbReference>
<evidence type="ECO:0000313" key="2">
    <source>
        <dbReference type="Proteomes" id="UP000001312"/>
    </source>
</evidence>
<dbReference type="GeneID" id="5491787"/>
<evidence type="ECO:0000313" key="1">
    <source>
        <dbReference type="EMBL" id="EDO00776.1"/>
    </source>
</evidence>
<dbReference type="InParanoid" id="A7ED60"/>
<dbReference type="HOGENOM" id="CLU_2591234_0_0_1"/>
<protein>
    <submittedName>
        <fullName evidence="1">Uncharacterized protein</fullName>
    </submittedName>
</protein>
<proteinExistence type="predicted"/>